<dbReference type="EMBL" id="UHIV01000001">
    <property type="protein sequence ID" value="SUP52159.1"/>
    <property type="molecule type" value="Genomic_DNA"/>
</dbReference>
<evidence type="ECO:0000313" key="2">
    <source>
        <dbReference type="Proteomes" id="UP000254621"/>
    </source>
</evidence>
<dbReference type="AlphaFoldDB" id="A0A380NVY6"/>
<accession>A0A380NVY6</accession>
<reference evidence="1 2" key="1">
    <citation type="submission" date="2018-06" db="EMBL/GenBank/DDBJ databases">
        <authorList>
            <consortium name="Pathogen Informatics"/>
            <person name="Doyle S."/>
        </authorList>
    </citation>
    <scope>NUCLEOTIDE SEQUENCE [LARGE SCALE GENOMIC DNA]</scope>
    <source>
        <strain evidence="1 2">NCTC13645</strain>
    </source>
</reference>
<proteinExistence type="predicted"/>
<gene>
    <name evidence="1" type="ORF">NCTC13645_00032</name>
</gene>
<dbReference type="Proteomes" id="UP000254621">
    <property type="component" value="Unassembled WGS sequence"/>
</dbReference>
<evidence type="ECO:0000313" key="1">
    <source>
        <dbReference type="EMBL" id="SUP52159.1"/>
    </source>
</evidence>
<organism evidence="1 2">
    <name type="scientific">Weissella viridescens</name>
    <name type="common">Lactobacillus viridescens</name>
    <dbReference type="NCBI Taxonomy" id="1629"/>
    <lineage>
        <taxon>Bacteria</taxon>
        <taxon>Bacillati</taxon>
        <taxon>Bacillota</taxon>
        <taxon>Bacilli</taxon>
        <taxon>Lactobacillales</taxon>
        <taxon>Lactobacillaceae</taxon>
        <taxon>Weissella</taxon>
    </lineage>
</organism>
<protein>
    <submittedName>
        <fullName evidence="1">Uncharacterized protein</fullName>
    </submittedName>
</protein>
<name>A0A380NVY6_WEIVI</name>
<sequence>MNTKLSKFGYLITSLILAILLAAYVNGQHDTSITRNVQSAQKHPRVLKMGLSG</sequence>